<proteinExistence type="predicted"/>
<dbReference type="RefSeq" id="WP_114120147.1">
    <property type="nucleotide sequence ID" value="NZ_JPWA01000001.1"/>
</dbReference>
<keyword evidence="2" id="KW-1185">Reference proteome</keyword>
<organism evidence="1 2">
    <name type="scientific">Thalassospira xianhensis MCCC 1A02616</name>
    <dbReference type="NCBI Taxonomy" id="1177929"/>
    <lineage>
        <taxon>Bacteria</taxon>
        <taxon>Pseudomonadati</taxon>
        <taxon>Pseudomonadota</taxon>
        <taxon>Alphaproteobacteria</taxon>
        <taxon>Rhodospirillales</taxon>
        <taxon>Thalassospiraceae</taxon>
        <taxon>Thalassospira</taxon>
    </lineage>
</organism>
<gene>
    <name evidence="1" type="ORF">TH5_00880</name>
</gene>
<reference evidence="1 2" key="1">
    <citation type="submission" date="2014-07" db="EMBL/GenBank/DDBJ databases">
        <title>Draft genome sequence of Thalassospira xianhensis P-4 (MCCC 1A02616).</title>
        <authorList>
            <person name="Lai Q."/>
            <person name="Shao Z."/>
        </authorList>
    </citation>
    <scope>NUCLEOTIDE SEQUENCE [LARGE SCALE GENOMIC DNA]</scope>
    <source>
        <strain evidence="1 2">MCCC 1A02616</strain>
    </source>
</reference>
<sequence length="283" mass="30344">MATAFWIDGPADSSGFYNGKTVIETSLGVCCVEPEPVRVAWGEMVYSSGEGGSIGATQILEPELSRSVLNDVEFPVLIIAPSTMGYPDARGLAAQVADADGFTIFQGVEDEAMAVDQANFHMQSLRLSDSQRRFGVQLRTNDDLREEAHIIKVGKEPNTALVFAFEDEHGDVISKVVAHTGPHLFWNSKSGNNDAYSLGVPEADSPGLWYLEPSQVTHSGPDEQGFAVDVRLTGELQAIASHQEASAIFGLSEGEVLTLMREALEENAPTATGPEQSQSAPSM</sequence>
<accession>A0A367UI19</accession>
<name>A0A367UI19_9PROT</name>
<protein>
    <submittedName>
        <fullName evidence="1">Uncharacterized protein</fullName>
    </submittedName>
</protein>
<dbReference type="AlphaFoldDB" id="A0A367UI19"/>
<dbReference type="EMBL" id="JPWA01000001">
    <property type="protein sequence ID" value="RCK07660.1"/>
    <property type="molecule type" value="Genomic_DNA"/>
</dbReference>
<comment type="caution">
    <text evidence="1">The sequence shown here is derived from an EMBL/GenBank/DDBJ whole genome shotgun (WGS) entry which is preliminary data.</text>
</comment>
<evidence type="ECO:0000313" key="2">
    <source>
        <dbReference type="Proteomes" id="UP000252419"/>
    </source>
</evidence>
<evidence type="ECO:0000313" key="1">
    <source>
        <dbReference type="EMBL" id="RCK07660.1"/>
    </source>
</evidence>
<dbReference type="Proteomes" id="UP000252419">
    <property type="component" value="Unassembled WGS sequence"/>
</dbReference>